<evidence type="ECO:0000313" key="2">
    <source>
        <dbReference type="Proteomes" id="UP000234789"/>
    </source>
</evidence>
<sequence length="90" mass="9940">MLRLAPRFFERFRGTMEDARCAGFARFFRAQGAPATPPVVHLPLTRAFSAPAAPPVVHLPLMRAFSTPSAPPRLTEWTARRTLGPLAEVL</sequence>
<protein>
    <submittedName>
        <fullName evidence="1">Uncharacterized protein</fullName>
    </submittedName>
</protein>
<dbReference type="Proteomes" id="UP000234789">
    <property type="component" value="Unassembled WGS sequence"/>
</dbReference>
<accession>A0A2N5N7F3</accession>
<reference evidence="1 2" key="1">
    <citation type="submission" date="2017-05" db="EMBL/GenBank/DDBJ databases">
        <title>Functional genome analysis of Paenibacillus pasadenensis strain R16: insights on endophytic life style and antifungal activity.</title>
        <authorList>
            <person name="Passera A."/>
            <person name="Marcolungo L."/>
            <person name="Casati P."/>
            <person name="Brasca M."/>
            <person name="Quaglino F."/>
            <person name="Delledonne M."/>
        </authorList>
    </citation>
    <scope>NUCLEOTIDE SEQUENCE [LARGE SCALE GENOMIC DNA]</scope>
    <source>
        <strain evidence="1 2">R16</strain>
    </source>
</reference>
<organism evidence="1 2">
    <name type="scientific">Paenibacillus pasadenensis</name>
    <dbReference type="NCBI Taxonomy" id="217090"/>
    <lineage>
        <taxon>Bacteria</taxon>
        <taxon>Bacillati</taxon>
        <taxon>Bacillota</taxon>
        <taxon>Bacilli</taxon>
        <taxon>Bacillales</taxon>
        <taxon>Paenibacillaceae</taxon>
        <taxon>Paenibacillus</taxon>
    </lineage>
</organism>
<keyword evidence="2" id="KW-1185">Reference proteome</keyword>
<evidence type="ECO:0000313" key="1">
    <source>
        <dbReference type="EMBL" id="PLT46287.1"/>
    </source>
</evidence>
<dbReference type="EMBL" id="NFEZ01000004">
    <property type="protein sequence ID" value="PLT46287.1"/>
    <property type="molecule type" value="Genomic_DNA"/>
</dbReference>
<comment type="caution">
    <text evidence="1">The sequence shown here is derived from an EMBL/GenBank/DDBJ whole genome shotgun (WGS) entry which is preliminary data.</text>
</comment>
<dbReference type="AlphaFoldDB" id="A0A2N5N7F3"/>
<gene>
    <name evidence="1" type="ORF">B8V81_4718</name>
</gene>
<name>A0A2N5N7F3_9BACL</name>
<proteinExistence type="predicted"/>